<name>A0A8F9TVB0_9BACT</name>
<accession>A0A8F9TVB0</accession>
<reference evidence="1" key="1">
    <citation type="submission" date="2021-08" db="EMBL/GenBank/DDBJ databases">
        <title>Genome of a novel bacterium of the phylum Verrucomicrobia, Oleiharenicola sp. KSB-15.</title>
        <authorList>
            <person name="Chung J.-H."/>
            <person name="Ahn J.-H."/>
            <person name="Yoon Y."/>
            <person name="Kim D.-Y."/>
            <person name="An S.-H."/>
            <person name="Park I."/>
            <person name="Yeon J."/>
        </authorList>
    </citation>
    <scope>NUCLEOTIDE SEQUENCE</scope>
    <source>
        <strain evidence="1">KSB-15</strain>
    </source>
</reference>
<protein>
    <submittedName>
        <fullName evidence="1">DUF2237 domain-containing protein</fullName>
    </submittedName>
</protein>
<dbReference type="KEGG" id="ole:K0B96_04685"/>
<dbReference type="InterPro" id="IPR018714">
    <property type="entry name" value="DUF2237"/>
</dbReference>
<dbReference type="Gene3D" id="3.30.56.110">
    <property type="entry name" value="Protein of unknown function DUF2237"/>
    <property type="match status" value="1"/>
</dbReference>
<dbReference type="RefSeq" id="WP_220164374.1">
    <property type="nucleotide sequence ID" value="NZ_CP080507.1"/>
</dbReference>
<gene>
    <name evidence="1" type="ORF">K0B96_04685</name>
</gene>
<evidence type="ECO:0000313" key="2">
    <source>
        <dbReference type="Proteomes" id="UP000825051"/>
    </source>
</evidence>
<dbReference type="EMBL" id="CP080507">
    <property type="protein sequence ID" value="QYM79919.1"/>
    <property type="molecule type" value="Genomic_DNA"/>
</dbReference>
<dbReference type="PANTHER" id="PTHR37466">
    <property type="entry name" value="SLR1628 PROTEIN"/>
    <property type="match status" value="1"/>
</dbReference>
<sequence>MLSLPSRNVFGGPLKPCSTHPLTGFFRNGRCDTCAEDHGCHTVCVEVTAEFLAFSRAHGNDLSTPRPEFSFPGLVPGDRWCVCASRWLAAVESGCAAPVALAATHARSLEVIPEDVLRRHATA</sequence>
<dbReference type="Pfam" id="PF09996">
    <property type="entry name" value="DUF2237"/>
    <property type="match status" value="1"/>
</dbReference>
<dbReference type="Proteomes" id="UP000825051">
    <property type="component" value="Chromosome"/>
</dbReference>
<dbReference type="AlphaFoldDB" id="A0A8F9TVB0"/>
<dbReference type="PANTHER" id="PTHR37466:SF1">
    <property type="entry name" value="SLR1628 PROTEIN"/>
    <property type="match status" value="1"/>
</dbReference>
<proteinExistence type="predicted"/>
<keyword evidence="2" id="KW-1185">Reference proteome</keyword>
<organism evidence="1 2">
    <name type="scientific">Horticoccus luteus</name>
    <dbReference type="NCBI Taxonomy" id="2862869"/>
    <lineage>
        <taxon>Bacteria</taxon>
        <taxon>Pseudomonadati</taxon>
        <taxon>Verrucomicrobiota</taxon>
        <taxon>Opitutia</taxon>
        <taxon>Opitutales</taxon>
        <taxon>Opitutaceae</taxon>
        <taxon>Horticoccus</taxon>
    </lineage>
</organism>
<evidence type="ECO:0000313" key="1">
    <source>
        <dbReference type="EMBL" id="QYM79919.1"/>
    </source>
</evidence>